<organism evidence="1">
    <name type="scientific">Utricularia reniformis</name>
    <dbReference type="NCBI Taxonomy" id="192314"/>
    <lineage>
        <taxon>Eukaryota</taxon>
        <taxon>Viridiplantae</taxon>
        <taxon>Streptophyta</taxon>
        <taxon>Embryophyta</taxon>
        <taxon>Tracheophyta</taxon>
        <taxon>Spermatophyta</taxon>
        <taxon>Magnoliopsida</taxon>
        <taxon>eudicotyledons</taxon>
        <taxon>Gunneridae</taxon>
        <taxon>Pentapetalae</taxon>
        <taxon>asterids</taxon>
        <taxon>lamiids</taxon>
        <taxon>Lamiales</taxon>
        <taxon>Lentibulariaceae</taxon>
        <taxon>Utricularia</taxon>
    </lineage>
</organism>
<reference evidence="1" key="1">
    <citation type="submission" date="2017-03" db="EMBL/GenBank/DDBJ databases">
        <title>The mitochondrial genome of the carnivorous plant Utricularia reniformis (Lentibulariaceae): structure, comparative analysis and evolutionary landmarks.</title>
        <authorList>
            <person name="Silva S.R."/>
            <person name="Alvarenga D.O."/>
            <person name="Michael T.P."/>
            <person name="Miranda V.F.O."/>
            <person name="Varani A.M."/>
        </authorList>
    </citation>
    <scope>NUCLEOTIDE SEQUENCE</scope>
</reference>
<gene>
    <name evidence="1" type="ORF">AEK19_MT0397</name>
</gene>
<name>A0A1Y0AZT0_9LAMI</name>
<geneLocation type="mitochondrion" evidence="1"/>
<dbReference type="EMBL" id="KY774314">
    <property type="protein sequence ID" value="ART30667.1"/>
    <property type="molecule type" value="Genomic_DNA"/>
</dbReference>
<accession>A0A1Y0AZT0</accession>
<protein>
    <submittedName>
        <fullName evidence="1">Uncharacterized protein</fullName>
    </submittedName>
</protein>
<proteinExistence type="predicted"/>
<sequence>MSYTEEYEVNYRPLPPGMRIPSKIKRECVFPASMQSLPGPRTRAILGPTKA</sequence>
<evidence type="ECO:0000313" key="1">
    <source>
        <dbReference type="EMBL" id="ART30667.1"/>
    </source>
</evidence>
<keyword evidence="1" id="KW-0496">Mitochondrion</keyword>
<dbReference type="AlphaFoldDB" id="A0A1Y0AZT0"/>